<proteinExistence type="predicted"/>
<feature type="compositionally biased region" description="Low complexity" evidence="2">
    <location>
        <begin position="712"/>
        <end position="722"/>
    </location>
</feature>
<feature type="compositionally biased region" description="Basic and acidic residues" evidence="2">
    <location>
        <begin position="38"/>
        <end position="89"/>
    </location>
</feature>
<comment type="caution">
    <text evidence="3">The sequence shown here is derived from an EMBL/GenBank/DDBJ whole genome shotgun (WGS) entry which is preliminary data.</text>
</comment>
<dbReference type="EMBL" id="JAQQWK010000006">
    <property type="protein sequence ID" value="KAK8039570.1"/>
    <property type="molecule type" value="Genomic_DNA"/>
</dbReference>
<name>A0ABR1SZ16_9PEZI</name>
<feature type="region of interest" description="Disordered" evidence="2">
    <location>
        <begin position="704"/>
        <end position="733"/>
    </location>
</feature>
<reference evidence="3 4" key="1">
    <citation type="submission" date="2023-01" db="EMBL/GenBank/DDBJ databases">
        <title>Analysis of 21 Apiospora genomes using comparative genomics revels a genus with tremendous synthesis potential of carbohydrate active enzymes and secondary metabolites.</title>
        <authorList>
            <person name="Sorensen T."/>
        </authorList>
    </citation>
    <scope>NUCLEOTIDE SEQUENCE [LARGE SCALE GENOMIC DNA]</scope>
    <source>
        <strain evidence="3 4">CBS 33761</strain>
    </source>
</reference>
<evidence type="ECO:0000256" key="2">
    <source>
        <dbReference type="SAM" id="MobiDB-lite"/>
    </source>
</evidence>
<feature type="compositionally biased region" description="Basic and acidic residues" evidence="2">
    <location>
        <begin position="165"/>
        <end position="175"/>
    </location>
</feature>
<feature type="coiled-coil region" evidence="1">
    <location>
        <begin position="361"/>
        <end position="395"/>
    </location>
</feature>
<feature type="compositionally biased region" description="Low complexity" evidence="2">
    <location>
        <begin position="573"/>
        <end position="586"/>
    </location>
</feature>
<organism evidence="3 4">
    <name type="scientific">Apiospora rasikravindrae</name>
    <dbReference type="NCBI Taxonomy" id="990691"/>
    <lineage>
        <taxon>Eukaryota</taxon>
        <taxon>Fungi</taxon>
        <taxon>Dikarya</taxon>
        <taxon>Ascomycota</taxon>
        <taxon>Pezizomycotina</taxon>
        <taxon>Sordariomycetes</taxon>
        <taxon>Xylariomycetidae</taxon>
        <taxon>Amphisphaeriales</taxon>
        <taxon>Apiosporaceae</taxon>
        <taxon>Apiospora</taxon>
    </lineage>
</organism>
<evidence type="ECO:0000313" key="3">
    <source>
        <dbReference type="EMBL" id="KAK8039570.1"/>
    </source>
</evidence>
<evidence type="ECO:0000256" key="1">
    <source>
        <dbReference type="SAM" id="Coils"/>
    </source>
</evidence>
<feature type="region of interest" description="Disordered" evidence="2">
    <location>
        <begin position="1"/>
        <end position="138"/>
    </location>
</feature>
<keyword evidence="4" id="KW-1185">Reference proteome</keyword>
<evidence type="ECO:0000313" key="4">
    <source>
        <dbReference type="Proteomes" id="UP001444661"/>
    </source>
</evidence>
<keyword evidence="1" id="KW-0175">Coiled coil</keyword>
<sequence>MPPSYPTKQMGFADDRRRNSGYSGGGSGGGENYQSYRPLDRERDRDREISRSGDKSSSRRESDPRSDYRDDRDRSRDRERDRVKGREDLQLNTNIPTGPRIPTLSAKNSPMTPSATPYAPSPQRPAQTAPKAKNPKLQPILDQLWEWEEQTRKRTIVSSQRDKKKREMDERKRSMDSLAANRNDHSSLFEAQQRLKERDKKEWDDITRRYRSFDEPLAEYLENIATAIYSATMQPPSDAPSTQPLDPAALATLEKKMQDAFDMRVTVLEKKMGEKFDTKVAALEKKMEETLSTRIAGLDKDLAKAQARQNQLQDDNSKVQTEVTALKEEVSKVSREATGREAEVDSTIATIRATVSTKASTSNLEDVKDEHSEDIADLKRQAKEHEDKIGALNSAKPTPFLVGISDKLKMLVGEVAAIEQLRNDLGAVHIKTGKLEGHLRSLDLEKIMSVVDEWESSNIAQKIPKQANDIEYLQHEMDKLKGQGGRLVQEPTPPVPDDDLRAEMRKEIEDGNRQKSEEINRLRTTVKGNMENLISLVQKTMTAQTGSLAELVDSLDARVTELESKSNQGPATQQNPQAAENGQAQNQAAVVTNVEFDGRIQAVKSELSSLLAEQMRREILMPCNTQLEGFRSQLVDLIGRVERLSLEVTTVNSQISHIGTKQLWDQIAGQVDQHYSMFGPRIDANGKRVKQLEEKLASLIDIVASSPPKRPGSPMGGPSSSGNAVKRQRVDNNNAAAMANAALAHGGSFGALRPGGN</sequence>
<dbReference type="Proteomes" id="UP001444661">
    <property type="component" value="Unassembled WGS sequence"/>
</dbReference>
<feature type="compositionally biased region" description="Gly residues" evidence="2">
    <location>
        <begin position="22"/>
        <end position="31"/>
    </location>
</feature>
<feature type="region of interest" description="Disordered" evidence="2">
    <location>
        <begin position="560"/>
        <end position="586"/>
    </location>
</feature>
<gene>
    <name evidence="3" type="ORF">PG993_007981</name>
</gene>
<feature type="region of interest" description="Disordered" evidence="2">
    <location>
        <begin position="152"/>
        <end position="189"/>
    </location>
</feature>
<protein>
    <submittedName>
        <fullName evidence="3">Uncharacterized protein</fullName>
    </submittedName>
</protein>
<feature type="compositionally biased region" description="Polar residues" evidence="2">
    <location>
        <begin position="105"/>
        <end position="115"/>
    </location>
</feature>
<accession>A0ABR1SZ16</accession>
<feature type="coiled-coil region" evidence="1">
    <location>
        <begin position="295"/>
        <end position="336"/>
    </location>
</feature>